<evidence type="ECO:0000313" key="7">
    <source>
        <dbReference type="Proteomes" id="UP000318864"/>
    </source>
</evidence>
<feature type="transmembrane region" description="Helical" evidence="5">
    <location>
        <begin position="69"/>
        <end position="87"/>
    </location>
</feature>
<feature type="transmembrane region" description="Helical" evidence="5">
    <location>
        <begin position="136"/>
        <end position="160"/>
    </location>
</feature>
<dbReference type="RefSeq" id="WP_141464293.1">
    <property type="nucleotide sequence ID" value="NZ_RBZW01000021.1"/>
</dbReference>
<feature type="transmembrane region" description="Helical" evidence="5">
    <location>
        <begin position="12"/>
        <end position="31"/>
    </location>
</feature>
<proteinExistence type="predicted"/>
<feature type="transmembrane region" description="Helical" evidence="5">
    <location>
        <begin position="99"/>
        <end position="124"/>
    </location>
</feature>
<evidence type="ECO:0000256" key="4">
    <source>
        <dbReference type="ARBA" id="ARBA00023136"/>
    </source>
</evidence>
<accession>A0A4V6RUD6</accession>
<comment type="caution">
    <text evidence="6">The sequence shown here is derived from an EMBL/GenBank/DDBJ whole genome shotgun (WGS) entry which is preliminary data.</text>
</comment>
<gene>
    <name evidence="6" type="ORF">D8Y22_08620</name>
</gene>
<dbReference type="Pfam" id="PF01758">
    <property type="entry name" value="SBF"/>
    <property type="match status" value="1"/>
</dbReference>
<dbReference type="InterPro" id="IPR002657">
    <property type="entry name" value="BilAc:Na_symport/Acr3"/>
</dbReference>
<name>A0A4V6RUD6_9EURY</name>
<dbReference type="InterPro" id="IPR004710">
    <property type="entry name" value="Bilac:Na_transpt"/>
</dbReference>
<dbReference type="InterPro" id="IPR038770">
    <property type="entry name" value="Na+/solute_symporter_sf"/>
</dbReference>
<evidence type="ECO:0000256" key="5">
    <source>
        <dbReference type="SAM" id="Phobius"/>
    </source>
</evidence>
<feature type="transmembrane region" description="Helical" evidence="5">
    <location>
        <begin position="255"/>
        <end position="276"/>
    </location>
</feature>
<feature type="transmembrane region" description="Helical" evidence="5">
    <location>
        <begin position="228"/>
        <end position="249"/>
    </location>
</feature>
<evidence type="ECO:0000256" key="2">
    <source>
        <dbReference type="ARBA" id="ARBA00022692"/>
    </source>
</evidence>
<dbReference type="AlphaFoldDB" id="A0A4V6RUD6"/>
<keyword evidence="2 5" id="KW-0812">Transmembrane</keyword>
<keyword evidence="3 5" id="KW-1133">Transmembrane helix</keyword>
<dbReference type="EMBL" id="RBZW01000021">
    <property type="protein sequence ID" value="THE65257.1"/>
    <property type="molecule type" value="Genomic_DNA"/>
</dbReference>
<dbReference type="Gene3D" id="1.20.1530.20">
    <property type="match status" value="1"/>
</dbReference>
<feature type="transmembrane region" description="Helical" evidence="5">
    <location>
        <begin position="172"/>
        <end position="189"/>
    </location>
</feature>
<dbReference type="OrthoDB" id="111412at2157"/>
<evidence type="ECO:0000313" key="6">
    <source>
        <dbReference type="EMBL" id="THE65257.1"/>
    </source>
</evidence>
<dbReference type="PANTHER" id="PTHR10361">
    <property type="entry name" value="SODIUM-BILE ACID COTRANSPORTER"/>
    <property type="match status" value="1"/>
</dbReference>
<dbReference type="Proteomes" id="UP000318864">
    <property type="component" value="Unassembled WGS sequence"/>
</dbReference>
<evidence type="ECO:0000256" key="1">
    <source>
        <dbReference type="ARBA" id="ARBA00004141"/>
    </source>
</evidence>
<sequence length="282" mass="29461">MDAIPVETVVDVTTTIFVLSTMLAMGLELSLEQLLAPLKRRRLLAKSLLVNLLVVPMVAYLLVRAVTVEPGYAVGILLLAVAPGAPFGPKLAEISDSDIAFASGLMAILGIVSVATIPLSLAVFLPGEVAVDPVAIGQLVFVIQLVPLVAGLALVSRLPGVADRLFPPAQRLSDATFVFLLALLSIVYLEDMIALVGTGTLFVASVVVAVSLLCGYVLGGPTRTTREVLATTTAARNAAIALFIATTSFTDPNVLTVVLAFSFIGVVASVLLAAVWRRRTLC</sequence>
<feature type="transmembrane region" description="Helical" evidence="5">
    <location>
        <begin position="43"/>
        <end position="63"/>
    </location>
</feature>
<organism evidence="6 7">
    <name type="scientific">Salinadaptatus halalkaliphilus</name>
    <dbReference type="NCBI Taxonomy" id="2419781"/>
    <lineage>
        <taxon>Archaea</taxon>
        <taxon>Methanobacteriati</taxon>
        <taxon>Methanobacteriota</taxon>
        <taxon>Stenosarchaea group</taxon>
        <taxon>Halobacteria</taxon>
        <taxon>Halobacteriales</taxon>
        <taxon>Natrialbaceae</taxon>
        <taxon>Salinadaptatus</taxon>
    </lineage>
</organism>
<dbReference type="PANTHER" id="PTHR10361:SF28">
    <property type="entry name" value="P3 PROTEIN-RELATED"/>
    <property type="match status" value="1"/>
</dbReference>
<feature type="transmembrane region" description="Helical" evidence="5">
    <location>
        <begin position="195"/>
        <end position="216"/>
    </location>
</feature>
<comment type="subcellular location">
    <subcellularLocation>
        <location evidence="1">Membrane</location>
        <topology evidence="1">Multi-pass membrane protein</topology>
    </subcellularLocation>
</comment>
<keyword evidence="4 5" id="KW-0472">Membrane</keyword>
<protein>
    <submittedName>
        <fullName evidence="6">Sodium symporter</fullName>
    </submittedName>
</protein>
<evidence type="ECO:0000256" key="3">
    <source>
        <dbReference type="ARBA" id="ARBA00022989"/>
    </source>
</evidence>
<keyword evidence="7" id="KW-1185">Reference proteome</keyword>
<reference evidence="6 7" key="1">
    <citation type="submission" date="2018-10" db="EMBL/GenBank/DDBJ databases">
        <title>Natronolimnobius sp. XQ-INN 246 isolated from Inner Mongolia Autonomous Region of China.</title>
        <authorList>
            <person name="Xue Q."/>
        </authorList>
    </citation>
    <scope>NUCLEOTIDE SEQUENCE [LARGE SCALE GENOMIC DNA]</scope>
    <source>
        <strain evidence="6 7">XQ-INN 246</strain>
    </source>
</reference>
<dbReference type="GO" id="GO:0016020">
    <property type="term" value="C:membrane"/>
    <property type="evidence" value="ECO:0007669"/>
    <property type="project" value="UniProtKB-SubCell"/>
</dbReference>